<keyword evidence="11" id="KW-1185">Reference proteome</keyword>
<dbReference type="Pfam" id="PF13499">
    <property type="entry name" value="EF-hand_7"/>
    <property type="match status" value="1"/>
</dbReference>
<comment type="caution">
    <text evidence="10">The sequence shown here is derived from an EMBL/GenBank/DDBJ whole genome shotgun (WGS) entry which is preliminary data.</text>
</comment>
<dbReference type="PROSITE" id="PS50203">
    <property type="entry name" value="CALPAIN_CAT"/>
    <property type="match status" value="1"/>
</dbReference>
<sequence length="572" mass="64694">AAERLKRQFRKLDTNRDGLLDKSELHALLQKGNPTFTEEEVSILFTQISRNDDKVTFDEFVDYVYDRELKQSKKELSYWEKKVDEMKKISEAHMAEVDRVCFHGAFLHEDLNGRFSKADWSFNDLPVYERGYPEAYIFYGWTEDGKKQGWFVASRVPKAGSVKRYKMFNPSSHAAGPHLCTAIWRNPSGKLDKRLFCMAENREAWDETEEGRCLDVELWDGHVPEQFQVDESMHDALEDEWEHEWQEEAGEGVEDFGAEGYELMYEGGEEPAPDEDFAEVWQDPDFPAAEKSVGSAEGWDDWRRVSLMHPQAHLFCRVTSDDAISDALIGNSWFLSAMACVAEYPAWIVSAFRLNTTLTANGAYAVRFYHPGKQRFQFVEIDDRIPTLKGGPMSAGVTPEGEVWVALLEKAFAKFCGSYRAVEGGSVAYGLLLGSVLEELTVMLLILDAELTKKLALPLWWRAGGKLRKICRRDAVEAHLHQMAWQGPGDSRSEAGRRCGGRRFGAGSGLAVGRAPGIHGVLLPSRSDRHSRNDRGRRADAQAGLLRDRRPRGEAEARPGDRVNDLQLTSNT</sequence>
<evidence type="ECO:0000256" key="2">
    <source>
        <dbReference type="ARBA" id="ARBA00022670"/>
    </source>
</evidence>
<protein>
    <submittedName>
        <fullName evidence="10">CAPN15 protein</fullName>
    </submittedName>
</protein>
<evidence type="ECO:0000256" key="6">
    <source>
        <dbReference type="PROSITE-ProRule" id="PRU00239"/>
    </source>
</evidence>
<dbReference type="InterPro" id="IPR011992">
    <property type="entry name" value="EF-hand-dom_pair"/>
</dbReference>
<evidence type="ECO:0000313" key="11">
    <source>
        <dbReference type="Proteomes" id="UP000601435"/>
    </source>
</evidence>
<proteinExistence type="inferred from homology"/>
<keyword evidence="4" id="KW-0788">Thiol protease</keyword>
<comment type="similarity">
    <text evidence="1">Belongs to the peptidase C2 family.</text>
</comment>
<dbReference type="CDD" id="cd00051">
    <property type="entry name" value="EFh"/>
    <property type="match status" value="1"/>
</dbReference>
<name>A0A813ATF0_9DINO</name>
<dbReference type="Gene3D" id="1.10.238.10">
    <property type="entry name" value="EF-hand"/>
    <property type="match status" value="1"/>
</dbReference>
<dbReference type="OrthoDB" id="418089at2759"/>
<dbReference type="InterPro" id="IPR018247">
    <property type="entry name" value="EF_Hand_1_Ca_BS"/>
</dbReference>
<evidence type="ECO:0000313" key="10">
    <source>
        <dbReference type="EMBL" id="CAE7880365.1"/>
    </source>
</evidence>
<dbReference type="GO" id="GO:0004198">
    <property type="term" value="F:calcium-dependent cysteine-type endopeptidase activity"/>
    <property type="evidence" value="ECO:0007669"/>
    <property type="project" value="InterPro"/>
</dbReference>
<evidence type="ECO:0000256" key="7">
    <source>
        <dbReference type="SAM" id="MobiDB-lite"/>
    </source>
</evidence>
<dbReference type="GO" id="GO:0005509">
    <property type="term" value="F:calcium ion binding"/>
    <property type="evidence" value="ECO:0007669"/>
    <property type="project" value="InterPro"/>
</dbReference>
<feature type="domain" description="Calpain catalytic" evidence="8">
    <location>
        <begin position="280"/>
        <end position="431"/>
    </location>
</feature>
<dbReference type="InterPro" id="IPR001300">
    <property type="entry name" value="Peptidase_C2_calpain_cat"/>
</dbReference>
<dbReference type="SUPFAM" id="SSF47473">
    <property type="entry name" value="EF-hand"/>
    <property type="match status" value="1"/>
</dbReference>
<evidence type="ECO:0000259" key="8">
    <source>
        <dbReference type="PROSITE" id="PS50203"/>
    </source>
</evidence>
<evidence type="ECO:0000256" key="1">
    <source>
        <dbReference type="ARBA" id="ARBA00007623"/>
    </source>
</evidence>
<gene>
    <name evidence="10" type="primary">CAPN15</name>
    <name evidence="10" type="ORF">SNEC2469_LOCUS28890</name>
</gene>
<organism evidence="10 11">
    <name type="scientific">Symbiodinium necroappetens</name>
    <dbReference type="NCBI Taxonomy" id="1628268"/>
    <lineage>
        <taxon>Eukaryota</taxon>
        <taxon>Sar</taxon>
        <taxon>Alveolata</taxon>
        <taxon>Dinophyceae</taxon>
        <taxon>Suessiales</taxon>
        <taxon>Symbiodiniaceae</taxon>
        <taxon>Symbiodinium</taxon>
    </lineage>
</organism>
<keyword evidence="2" id="KW-0645">Protease</keyword>
<evidence type="ECO:0000259" key="9">
    <source>
        <dbReference type="PROSITE" id="PS50222"/>
    </source>
</evidence>
<evidence type="ECO:0000256" key="5">
    <source>
        <dbReference type="ARBA" id="ARBA00022837"/>
    </source>
</evidence>
<dbReference type="Pfam" id="PF00648">
    <property type="entry name" value="Peptidase_C2"/>
    <property type="match status" value="1"/>
</dbReference>
<dbReference type="SUPFAM" id="SSF54001">
    <property type="entry name" value="Cysteine proteinases"/>
    <property type="match status" value="1"/>
</dbReference>
<dbReference type="Proteomes" id="UP000601435">
    <property type="component" value="Unassembled WGS sequence"/>
</dbReference>
<feature type="region of interest" description="Disordered" evidence="7">
    <location>
        <begin position="521"/>
        <end position="572"/>
    </location>
</feature>
<dbReference type="PANTHER" id="PTHR10183">
    <property type="entry name" value="CALPAIN"/>
    <property type="match status" value="1"/>
</dbReference>
<evidence type="ECO:0000256" key="3">
    <source>
        <dbReference type="ARBA" id="ARBA00022801"/>
    </source>
</evidence>
<feature type="non-terminal residue" evidence="10">
    <location>
        <position position="572"/>
    </location>
</feature>
<dbReference type="PANTHER" id="PTHR10183:SF379">
    <property type="entry name" value="CALPAIN-5"/>
    <property type="match status" value="1"/>
</dbReference>
<dbReference type="SMART" id="SM00230">
    <property type="entry name" value="CysPc"/>
    <property type="match status" value="1"/>
</dbReference>
<feature type="compositionally biased region" description="Basic and acidic residues" evidence="7">
    <location>
        <begin position="526"/>
        <end position="564"/>
    </location>
</feature>
<dbReference type="AlphaFoldDB" id="A0A813ATF0"/>
<keyword evidence="5" id="KW-0106">Calcium</keyword>
<evidence type="ECO:0000256" key="4">
    <source>
        <dbReference type="ARBA" id="ARBA00022807"/>
    </source>
</evidence>
<keyword evidence="3" id="KW-0378">Hydrolase</keyword>
<dbReference type="InterPro" id="IPR022684">
    <property type="entry name" value="Calpain_cysteine_protease"/>
</dbReference>
<dbReference type="EMBL" id="CAJNJA010063742">
    <property type="protein sequence ID" value="CAE7880365.1"/>
    <property type="molecule type" value="Genomic_DNA"/>
</dbReference>
<dbReference type="PROSITE" id="PS50222">
    <property type="entry name" value="EF_HAND_2"/>
    <property type="match status" value="1"/>
</dbReference>
<dbReference type="GO" id="GO:0006508">
    <property type="term" value="P:proteolysis"/>
    <property type="evidence" value="ECO:0007669"/>
    <property type="project" value="UniProtKB-KW"/>
</dbReference>
<dbReference type="InterPro" id="IPR038765">
    <property type="entry name" value="Papain-like_cys_pep_sf"/>
</dbReference>
<feature type="domain" description="EF-hand" evidence="9">
    <location>
        <begin position="1"/>
        <end position="35"/>
    </location>
</feature>
<dbReference type="PROSITE" id="PS00018">
    <property type="entry name" value="EF_HAND_1"/>
    <property type="match status" value="1"/>
</dbReference>
<accession>A0A813ATF0</accession>
<reference evidence="10" key="1">
    <citation type="submission" date="2021-02" db="EMBL/GenBank/DDBJ databases">
        <authorList>
            <person name="Dougan E. K."/>
            <person name="Rhodes N."/>
            <person name="Thang M."/>
            <person name="Chan C."/>
        </authorList>
    </citation>
    <scope>NUCLEOTIDE SEQUENCE</scope>
</reference>
<dbReference type="InterPro" id="IPR002048">
    <property type="entry name" value="EF_hand_dom"/>
</dbReference>
<comment type="caution">
    <text evidence="6">Lacks conserved residue(s) required for the propagation of feature annotation.</text>
</comment>